<evidence type="ECO:0000313" key="2">
    <source>
        <dbReference type="EMBL" id="ADI21767.1"/>
    </source>
</evidence>
<evidence type="ECO:0000256" key="1">
    <source>
        <dbReference type="SAM" id="MobiDB-lite"/>
    </source>
</evidence>
<dbReference type="EMBL" id="GU567965">
    <property type="protein sequence ID" value="ADI21767.1"/>
    <property type="molecule type" value="Genomic_DNA"/>
</dbReference>
<evidence type="ECO:0008006" key="3">
    <source>
        <dbReference type="Google" id="ProtNLM"/>
    </source>
</evidence>
<reference evidence="2" key="1">
    <citation type="submission" date="2010-01" db="EMBL/GenBank/DDBJ databases">
        <title>Genome fragments of uncultured bacteria from the North Pacific subtropical Gyre.</title>
        <authorList>
            <person name="Pham V.D."/>
            <person name="Delong E.F."/>
        </authorList>
    </citation>
    <scope>NUCLEOTIDE SEQUENCE</scope>
</reference>
<name>E7C2U3_9GAMM</name>
<sequence length="246" mass="27978">MSKMKHKNIRGKLAYTSKKPDMMDQSRGHELFHITKHTDGQMTLRAHCEIEEPDPTVMRDVVLTLNENNHPMDCFIRLTVGDKFMGSGLFIFDLDENRNGTIECESYGPSIDRVSQKKETSGSFDAFGTHPIVGDGWNCRAIDISKGPGVYEMRAFMPSLDHRGATPPMISELTIGIEYHGLEEIKIQAGTFSCHHFSYIDDVGFNEGVKHPPYDIWVTEEDYVCVKAEVTGYMMTYYELESIEFD</sequence>
<organism evidence="2">
    <name type="scientific">uncultured gamma proteobacterium HF0130_22O14</name>
    <dbReference type="NCBI Taxonomy" id="723567"/>
    <lineage>
        <taxon>Bacteria</taxon>
        <taxon>Pseudomonadati</taxon>
        <taxon>Pseudomonadota</taxon>
        <taxon>Gammaproteobacteria</taxon>
        <taxon>environmental samples</taxon>
    </lineage>
</organism>
<feature type="compositionally biased region" description="Basic residues" evidence="1">
    <location>
        <begin position="1"/>
        <end position="10"/>
    </location>
</feature>
<accession>E7C2U3</accession>
<protein>
    <recommendedName>
        <fullName evidence="3">DUF3108 domain-containing protein</fullName>
    </recommendedName>
</protein>
<dbReference type="AlphaFoldDB" id="E7C2U3"/>
<feature type="region of interest" description="Disordered" evidence="1">
    <location>
        <begin position="1"/>
        <end position="23"/>
    </location>
</feature>
<proteinExistence type="predicted"/>